<organism evidence="10">
    <name type="scientific">Schaalia odontolytica</name>
    <dbReference type="NCBI Taxonomy" id="1660"/>
    <lineage>
        <taxon>Bacteria</taxon>
        <taxon>Bacillati</taxon>
        <taxon>Actinomycetota</taxon>
        <taxon>Actinomycetes</taxon>
        <taxon>Actinomycetales</taxon>
        <taxon>Actinomycetaceae</taxon>
        <taxon>Schaalia</taxon>
    </lineage>
</organism>
<evidence type="ECO:0000256" key="1">
    <source>
        <dbReference type="ARBA" id="ARBA00011900"/>
    </source>
</evidence>
<dbReference type="Pfam" id="PF20465">
    <property type="entry name" value="MmeI_hel"/>
    <property type="match status" value="1"/>
</dbReference>
<keyword evidence="2" id="KW-0489">Methyltransferase</keyword>
<evidence type="ECO:0000259" key="6">
    <source>
        <dbReference type="Pfam" id="PF20465"/>
    </source>
</evidence>
<dbReference type="EC" id="2.1.1.72" evidence="1"/>
<sequence length="937" mass="105439">MPASLSLNAIRSRCAVFAHDWNDCVGDEKQEGHEFMRELMKCFGITKRKAIAYEKRSNRASTGRQGYIDALIPGKALIEMKSAGKDLDRAEEQALDYIHDLADIETPRLLIISDFRRIRIIDLDHDMTTTEGIESGRTEFELVKLPDHVDDLKSLAGYGMLQVGSREQEQASIRAARVMADLYEALDGSGYSDHEASIFLIRTLFCLYGDDAGLWERDLFTEFLDTRTHEDGSDLGAQLALLYQTLNTPAERRQSTLDELISRFPYVNGGIFAEPLSIPSFSSTMREELVRACAFDWSGISPAVFGSLFQAVKSPEARRELGEHYTSETNILKTLGPLFLDDLRERFAEHTHDLTKLKSLRKELGELRVMDPACGCGNFLVVAYRELRHLDTEILRRIRELELSRKNSDEFQSTMFFDDQGESADIAVQLDHFFGIEIEEWPARIAQTALHLAHHQANREMERLLGQAPSILPLSSSAHITIGNALRTEWTQVCPPSPSVRIIGNPPFIGQYMRSEEQTDDLRFAWGDGYDGYLDYVTGWFIKASHYFQSVPNGGRFAFVSTNSITQGAPVAALFRPLLEGGWRIRFAHQTFAWTSEAPGAAAVHCVITGFDRGAPHEKARPVLFTYSDPKAQPEALPVDHINPYLVEGPDIFIKARTHPLSPSITPIRRGSQPTDGGNLIVERDEYPQFASDPIAMKYLRPFRMGQEIVQGLDRWCLWMADDDFNPQDILKSSLLRERVQKCGVFRSKSKKKITRENANISHLFQEIRQPLAPYVGIPSVVSETRRFYTAAHLTEQVIAGNQLYTALDPDSFLFAIISSSMLITWQKAIGGRLESRLRFANKVVWNTLPLPAVSDKQRAEIIAAGQGVLDARAEQPGVSLADMYNPLAMAPSLLKAHRVLDRAVDRAFGAKTPLETNEERLALLFKRYQEMTATDS</sequence>
<dbReference type="Gene3D" id="3.40.50.150">
    <property type="entry name" value="Vaccinia Virus protein VP39"/>
    <property type="match status" value="1"/>
</dbReference>
<protein>
    <recommendedName>
        <fullName evidence="1">site-specific DNA-methyltransferase (adenine-specific)</fullName>
        <ecNumber evidence="1">2.1.1.72</ecNumber>
    </recommendedName>
</protein>
<evidence type="ECO:0000256" key="4">
    <source>
        <dbReference type="ARBA" id="ARBA00047942"/>
    </source>
</evidence>
<comment type="catalytic activity">
    <reaction evidence="4">
        <text>a 2'-deoxyadenosine in DNA + S-adenosyl-L-methionine = an N(6)-methyl-2'-deoxyadenosine in DNA + S-adenosyl-L-homocysteine + H(+)</text>
        <dbReference type="Rhea" id="RHEA:15197"/>
        <dbReference type="Rhea" id="RHEA-COMP:12418"/>
        <dbReference type="Rhea" id="RHEA-COMP:12419"/>
        <dbReference type="ChEBI" id="CHEBI:15378"/>
        <dbReference type="ChEBI" id="CHEBI:57856"/>
        <dbReference type="ChEBI" id="CHEBI:59789"/>
        <dbReference type="ChEBI" id="CHEBI:90615"/>
        <dbReference type="ChEBI" id="CHEBI:90616"/>
        <dbReference type="EC" id="2.1.1.72"/>
    </reaction>
</comment>
<dbReference type="InterPro" id="IPR046816">
    <property type="entry name" value="MmeI_Mtase"/>
</dbReference>
<dbReference type="Pfam" id="PF20467">
    <property type="entry name" value="MmeI_C"/>
    <property type="match status" value="1"/>
</dbReference>
<dbReference type="SUPFAM" id="SSF53335">
    <property type="entry name" value="S-adenosyl-L-methionine-dependent methyltransferases"/>
    <property type="match status" value="1"/>
</dbReference>
<feature type="domain" description="MmeI-like C-terminal" evidence="8">
    <location>
        <begin position="854"/>
        <end position="935"/>
    </location>
</feature>
<dbReference type="GO" id="GO:0032259">
    <property type="term" value="P:methylation"/>
    <property type="evidence" value="ECO:0007669"/>
    <property type="project" value="UniProtKB-KW"/>
</dbReference>
<dbReference type="PANTHER" id="PTHR33841:SF1">
    <property type="entry name" value="DNA METHYLTRANSFERASE A"/>
    <property type="match status" value="1"/>
</dbReference>
<dbReference type="Pfam" id="PF20466">
    <property type="entry name" value="MmeI_TRD"/>
    <property type="match status" value="1"/>
</dbReference>
<name>A0A6N2U0P1_9ACTO</name>
<feature type="domain" description="MmeI-like helicase spacer" evidence="6">
    <location>
        <begin position="194"/>
        <end position="272"/>
    </location>
</feature>
<dbReference type="InterPro" id="IPR050953">
    <property type="entry name" value="N4_N6_ade-DNA_methylase"/>
</dbReference>
<evidence type="ECO:0000313" key="10">
    <source>
        <dbReference type="EMBL" id="VYT10869.1"/>
    </source>
</evidence>
<evidence type="ECO:0000256" key="3">
    <source>
        <dbReference type="ARBA" id="ARBA00022679"/>
    </source>
</evidence>
<reference evidence="10" key="1">
    <citation type="submission" date="2019-11" db="EMBL/GenBank/DDBJ databases">
        <authorList>
            <person name="Feng L."/>
        </authorList>
    </citation>
    <scope>NUCLEOTIDE SEQUENCE</scope>
    <source>
        <strain evidence="10">AodontolyticusLFYP35</strain>
    </source>
</reference>
<dbReference type="Pfam" id="PF20464">
    <property type="entry name" value="MmeI_N"/>
    <property type="match status" value="1"/>
</dbReference>
<feature type="domain" description="MmeI-like target recognition" evidence="7">
    <location>
        <begin position="649"/>
        <end position="853"/>
    </location>
</feature>
<keyword evidence="3" id="KW-0808">Transferase</keyword>
<dbReference type="InterPro" id="IPR046817">
    <property type="entry name" value="MmeI_N"/>
</dbReference>
<evidence type="ECO:0000259" key="7">
    <source>
        <dbReference type="Pfam" id="PF20466"/>
    </source>
</evidence>
<feature type="domain" description="MmeI-like N-terminal" evidence="5">
    <location>
        <begin position="17"/>
        <end position="186"/>
    </location>
</feature>
<dbReference type="InterPro" id="IPR046820">
    <property type="entry name" value="MmeI_TRD"/>
</dbReference>
<accession>A0A6N2U0P1</accession>
<feature type="domain" description="MmeI-like DNA-methyltransferase" evidence="9">
    <location>
        <begin position="350"/>
        <end position="614"/>
    </location>
</feature>
<dbReference type="PANTHER" id="PTHR33841">
    <property type="entry name" value="DNA METHYLTRANSFERASE YEEA-RELATED"/>
    <property type="match status" value="1"/>
</dbReference>
<proteinExistence type="predicted"/>
<dbReference type="EMBL" id="CACRSM010000003">
    <property type="protein sequence ID" value="VYT10869.1"/>
    <property type="molecule type" value="Genomic_DNA"/>
</dbReference>
<dbReference type="InterPro" id="IPR029063">
    <property type="entry name" value="SAM-dependent_MTases_sf"/>
</dbReference>
<evidence type="ECO:0000259" key="9">
    <source>
        <dbReference type="Pfam" id="PF20473"/>
    </source>
</evidence>
<dbReference type="InterPro" id="IPR046818">
    <property type="entry name" value="MmeI_C"/>
</dbReference>
<dbReference type="InterPro" id="IPR046819">
    <property type="entry name" value="MmeI_hel"/>
</dbReference>
<dbReference type="Pfam" id="PF20473">
    <property type="entry name" value="MmeI_Mtase"/>
    <property type="match status" value="1"/>
</dbReference>
<gene>
    <name evidence="10" type="ORF">AOLFYP35_01570</name>
</gene>
<evidence type="ECO:0000259" key="8">
    <source>
        <dbReference type="Pfam" id="PF20467"/>
    </source>
</evidence>
<dbReference type="AlphaFoldDB" id="A0A6N2U0P1"/>
<dbReference type="GO" id="GO:0009007">
    <property type="term" value="F:site-specific DNA-methyltransferase (adenine-specific) activity"/>
    <property type="evidence" value="ECO:0007669"/>
    <property type="project" value="UniProtKB-EC"/>
</dbReference>
<evidence type="ECO:0000259" key="5">
    <source>
        <dbReference type="Pfam" id="PF20464"/>
    </source>
</evidence>
<evidence type="ECO:0000256" key="2">
    <source>
        <dbReference type="ARBA" id="ARBA00022603"/>
    </source>
</evidence>